<dbReference type="Pfam" id="PF01590">
    <property type="entry name" value="GAF"/>
    <property type="match status" value="1"/>
</dbReference>
<dbReference type="InterPro" id="IPR013655">
    <property type="entry name" value="PAS_fold_3"/>
</dbReference>
<evidence type="ECO:0000256" key="8">
    <source>
        <dbReference type="ARBA" id="ARBA00022692"/>
    </source>
</evidence>
<dbReference type="Gene3D" id="3.30.565.10">
    <property type="entry name" value="Histidine kinase-like ATPase, C-terminal domain"/>
    <property type="match status" value="1"/>
</dbReference>
<evidence type="ECO:0000256" key="13">
    <source>
        <dbReference type="ARBA" id="ARBA00023012"/>
    </source>
</evidence>
<evidence type="ECO:0000256" key="4">
    <source>
        <dbReference type="ARBA" id="ARBA00012438"/>
    </source>
</evidence>
<evidence type="ECO:0000256" key="15">
    <source>
        <dbReference type="ARBA" id="ARBA00064003"/>
    </source>
</evidence>
<evidence type="ECO:0000256" key="11">
    <source>
        <dbReference type="ARBA" id="ARBA00022840"/>
    </source>
</evidence>
<dbReference type="Gene3D" id="3.30.450.20">
    <property type="entry name" value="PAS domain"/>
    <property type="match status" value="3"/>
</dbReference>
<evidence type="ECO:0000256" key="16">
    <source>
        <dbReference type="ARBA" id="ARBA00068150"/>
    </source>
</evidence>
<evidence type="ECO:0000256" key="2">
    <source>
        <dbReference type="ARBA" id="ARBA00004651"/>
    </source>
</evidence>
<evidence type="ECO:0000256" key="5">
    <source>
        <dbReference type="ARBA" id="ARBA00022475"/>
    </source>
</evidence>
<dbReference type="InterPro" id="IPR029016">
    <property type="entry name" value="GAF-like_dom_sf"/>
</dbReference>
<dbReference type="SUPFAM" id="SSF52172">
    <property type="entry name" value="CheY-like"/>
    <property type="match status" value="2"/>
</dbReference>
<dbReference type="CDD" id="cd00130">
    <property type="entry name" value="PAS"/>
    <property type="match status" value="2"/>
</dbReference>
<evidence type="ECO:0000256" key="12">
    <source>
        <dbReference type="ARBA" id="ARBA00022989"/>
    </source>
</evidence>
<dbReference type="InterPro" id="IPR008207">
    <property type="entry name" value="Sig_transdc_His_kin_Hpt_dom"/>
</dbReference>
<feature type="modified residue" description="Phosphohistidine" evidence="17">
    <location>
        <position position="1321"/>
    </location>
</feature>
<dbReference type="Pfam" id="PF08448">
    <property type="entry name" value="PAS_4"/>
    <property type="match status" value="1"/>
</dbReference>
<evidence type="ECO:0000256" key="6">
    <source>
        <dbReference type="ARBA" id="ARBA00022553"/>
    </source>
</evidence>
<dbReference type="PROSITE" id="PS50112">
    <property type="entry name" value="PAS"/>
    <property type="match status" value="2"/>
</dbReference>
<dbReference type="FunFam" id="1.10.287.130:FF:000002">
    <property type="entry name" value="Two-component osmosensing histidine kinase"/>
    <property type="match status" value="1"/>
</dbReference>
<dbReference type="PRINTS" id="PR00344">
    <property type="entry name" value="BCTRLSENSOR"/>
</dbReference>
<dbReference type="Pfam" id="PF00072">
    <property type="entry name" value="Response_reg"/>
    <property type="match status" value="2"/>
</dbReference>
<protein>
    <recommendedName>
        <fullName evidence="16">Sensory/regulatory protein RpfC</fullName>
        <ecNumber evidence="4">2.7.13.3</ecNumber>
    </recommendedName>
</protein>
<dbReference type="InterPro" id="IPR001789">
    <property type="entry name" value="Sig_transdc_resp-reg_receiver"/>
</dbReference>
<keyword evidence="5" id="KW-1003">Cell membrane</keyword>
<keyword evidence="14" id="KW-0472">Membrane</keyword>
<organism evidence="24 25">
    <name type="scientific">Cyclobacterium xiamenense</name>
    <dbReference type="NCBI Taxonomy" id="1297121"/>
    <lineage>
        <taxon>Bacteria</taxon>
        <taxon>Pseudomonadati</taxon>
        <taxon>Bacteroidota</taxon>
        <taxon>Cytophagia</taxon>
        <taxon>Cytophagales</taxon>
        <taxon>Cyclobacteriaceae</taxon>
        <taxon>Cyclobacterium</taxon>
    </lineage>
</organism>
<dbReference type="PANTHER" id="PTHR45339">
    <property type="entry name" value="HYBRID SIGNAL TRANSDUCTION HISTIDINE KINASE J"/>
    <property type="match status" value="1"/>
</dbReference>
<sequence>MNKGNSLRGNSKGTKASGFYLGKGVPNENFDRIVLLAKKLTGCAHAFIAFLDTEGLWFKSKSELIQPQSIPEADPLYLWLTSAEKFQELRVVAKHHELEKSEFLQNMKEIGYLAVHPVPETSGQILGYLMVLDGTAHENTEMIEENLGILSKATWEQIRIKTEIFEDRILSKALSLSQDLITVIRFDGKFIKVNAAFETLLGYGEEELSEKPMADYIHPSDVDQTMVEINKLIKGEASSNFNHRLKTQAGDYKTFAWTATGDLKNKWIFAIGRDITEEKDKEERLLSSEEKFRSFFENSQGLMLTHDLEGNFLSFNNYGARLLGYTVKEMLSKKLWDIIPSRFHSEIDSYFGELKNDGKAQGLMTTRQANGTLKVWLYSNTLEKDHAGESYVIGNSIDITERLRLERTIQNAKELLNQTHMMAKIGGWKYDVEKNFLSWTDITKAIFEVEDGYKPDLQDSFRFYKDGFYRERMEELFSLAREYGKAWDEKLKIVTATGTEIWVRSIGEAHIEEGKCLYLFGTIQDINEAVNRENQLIQKEQMLSAISKATDELLSNRNLNEAISRSLELIGKAADVDRVYYWENSKAPDGTTLTSQRFEWSADEVEPQVNNPDLQDVPINFFGDFVQPMENNEVFQAILSEMSESSSTREFLEEQNIKSILAIPIFTEEGFWGFTGYDDCKLERQWSQAELSLLKSFANSISNAIDRNILERNLVESKELAEKASLAKSEFLANMSHEIRTPLNGIIGFTDLLLKTDLNEVQNQYIGIVNQSANTLLNIINDILDFSKIEAGKLELDISKTDVFELAGQATDVVSYQAQKKGVEMLLNLEKELPRFIYIDDIRLKQILINLLGNAVKFTKAGEIELKVQTLQDLPDEKQLIRFEVRDTGIGISEENQKKIFDAFSQEDGSTTKKYGGTGLGLTISNKLLAMMGSELKLHSKLGVGSQFYFDIELTTENGDCIKKTDTDFIKKVLVVDDNENNRLILKEMFSLKNIHMEEATNGFDALQKIESNGGFDTILMDLNMPYMDGLETAEKIRNNFSGEKANQPIVLLHSSADDDYIHKKCRELGIRIKLAKPIKIKDLYDALAQLNPGTSLPKSAAAEAVSEESLRHNFKVLIAEDNSINMFLAKTIILKVSPDTEILEATDGLSAVEMAEAHLPDIILMDIQMPVLSGHEATKKIKQSPALKDIPIVAITAGNIKGERENCLASGMVDFVAKPIVEKNIRTIFEQWLPAKKVGNSGEAAPAAPTEALLTEPVNLTETESLNHFNLGKVKEYLGDEPEVINEVLKLTVKELAQSDKVLKKHFSEKNLEGLSSEGHKLKGSALTAGLDALYAIALDLESLERFEEKAIAKMLDDFSKENALVTKLIQRHVNEE</sequence>
<evidence type="ECO:0000259" key="19">
    <source>
        <dbReference type="PROSITE" id="PS50046"/>
    </source>
</evidence>
<dbReference type="Pfam" id="PF02518">
    <property type="entry name" value="HATPase_c"/>
    <property type="match status" value="1"/>
</dbReference>
<feature type="domain" description="PAS" evidence="22">
    <location>
        <begin position="288"/>
        <end position="346"/>
    </location>
</feature>
<evidence type="ECO:0000256" key="18">
    <source>
        <dbReference type="PROSITE-ProRule" id="PRU00169"/>
    </source>
</evidence>
<dbReference type="SMART" id="SM00448">
    <property type="entry name" value="REC"/>
    <property type="match status" value="2"/>
</dbReference>
<dbReference type="Gene3D" id="3.40.50.2300">
    <property type="match status" value="2"/>
</dbReference>
<dbReference type="GO" id="GO:0005524">
    <property type="term" value="F:ATP binding"/>
    <property type="evidence" value="ECO:0007669"/>
    <property type="project" value="UniProtKB-KW"/>
</dbReference>
<evidence type="ECO:0000256" key="3">
    <source>
        <dbReference type="ARBA" id="ARBA00006402"/>
    </source>
</evidence>
<dbReference type="OrthoDB" id="9811889at2"/>
<evidence type="ECO:0000259" key="21">
    <source>
        <dbReference type="PROSITE" id="PS50110"/>
    </source>
</evidence>
<evidence type="ECO:0000256" key="1">
    <source>
        <dbReference type="ARBA" id="ARBA00000085"/>
    </source>
</evidence>
<evidence type="ECO:0000259" key="22">
    <source>
        <dbReference type="PROSITE" id="PS50112"/>
    </source>
</evidence>
<dbReference type="SMART" id="SM00388">
    <property type="entry name" value="HisKA"/>
    <property type="match status" value="1"/>
</dbReference>
<evidence type="ECO:0000256" key="7">
    <source>
        <dbReference type="ARBA" id="ARBA00022679"/>
    </source>
</evidence>
<dbReference type="Gene3D" id="1.10.287.130">
    <property type="match status" value="1"/>
</dbReference>
<gene>
    <name evidence="24" type="ORF">SAMN05192553_10145</name>
</gene>
<dbReference type="Pfam" id="PF08447">
    <property type="entry name" value="PAS_3"/>
    <property type="match status" value="1"/>
</dbReference>
<comment type="subunit">
    <text evidence="15">At low DSF concentrations, interacts with RpfF.</text>
</comment>
<dbReference type="Gene3D" id="3.30.450.40">
    <property type="match status" value="1"/>
</dbReference>
<dbReference type="FunFam" id="3.30.565.10:FF:000010">
    <property type="entry name" value="Sensor histidine kinase RcsC"/>
    <property type="match status" value="1"/>
</dbReference>
<evidence type="ECO:0000259" key="20">
    <source>
        <dbReference type="PROSITE" id="PS50109"/>
    </source>
</evidence>
<evidence type="ECO:0000259" key="23">
    <source>
        <dbReference type="PROSITE" id="PS50894"/>
    </source>
</evidence>
<dbReference type="SMART" id="SM00387">
    <property type="entry name" value="HATPase_c"/>
    <property type="match status" value="1"/>
</dbReference>
<dbReference type="InterPro" id="IPR013656">
    <property type="entry name" value="PAS_4"/>
</dbReference>
<dbReference type="PANTHER" id="PTHR45339:SF1">
    <property type="entry name" value="HYBRID SIGNAL TRANSDUCTION HISTIDINE KINASE J"/>
    <property type="match status" value="1"/>
</dbReference>
<dbReference type="SMART" id="SM00091">
    <property type="entry name" value="PAS"/>
    <property type="match status" value="2"/>
</dbReference>
<keyword evidence="6 18" id="KW-0597">Phosphoprotein</keyword>
<dbReference type="NCBIfam" id="TIGR00229">
    <property type="entry name" value="sensory_box"/>
    <property type="match status" value="2"/>
</dbReference>
<dbReference type="EMBL" id="FNZH01000001">
    <property type="protein sequence ID" value="SEI73752.1"/>
    <property type="molecule type" value="Genomic_DNA"/>
</dbReference>
<comment type="subcellular location">
    <subcellularLocation>
        <location evidence="2">Cell membrane</location>
        <topology evidence="2">Multi-pass membrane protein</topology>
    </subcellularLocation>
</comment>
<dbReference type="STRING" id="1416801.SAMN05192553_10145"/>
<dbReference type="InterPro" id="IPR011006">
    <property type="entry name" value="CheY-like_superfamily"/>
</dbReference>
<keyword evidence="7" id="KW-0808">Transferase</keyword>
<dbReference type="InterPro" id="IPR036890">
    <property type="entry name" value="HATPase_C_sf"/>
</dbReference>
<dbReference type="InterPro" id="IPR016132">
    <property type="entry name" value="Phyto_chromo_attachment"/>
</dbReference>
<keyword evidence="8" id="KW-0812">Transmembrane</keyword>
<feature type="domain" description="HPt" evidence="23">
    <location>
        <begin position="1282"/>
        <end position="1374"/>
    </location>
</feature>
<dbReference type="Pfam" id="PF01627">
    <property type="entry name" value="Hpt"/>
    <property type="match status" value="1"/>
</dbReference>
<dbReference type="EC" id="2.7.13.3" evidence="4"/>
<feature type="domain" description="Response regulatory" evidence="21">
    <location>
        <begin position="1116"/>
        <end position="1234"/>
    </location>
</feature>
<keyword evidence="9" id="KW-0547">Nucleotide-binding</keyword>
<dbReference type="InterPro" id="IPR004358">
    <property type="entry name" value="Sig_transdc_His_kin-like_C"/>
</dbReference>
<dbReference type="Gene3D" id="1.20.120.160">
    <property type="entry name" value="HPT domain"/>
    <property type="match status" value="1"/>
</dbReference>
<dbReference type="SUPFAM" id="SSF55874">
    <property type="entry name" value="ATPase domain of HSP90 chaperone/DNA topoisomerase II/histidine kinase"/>
    <property type="match status" value="1"/>
</dbReference>
<accession>A0A1H6TDA8</accession>
<proteinExistence type="inferred from homology"/>
<comment type="similarity">
    <text evidence="3">In the N-terminal section; belongs to the phytochrome family.</text>
</comment>
<dbReference type="SUPFAM" id="SSF47384">
    <property type="entry name" value="Homodimeric domain of signal transducing histidine kinase"/>
    <property type="match status" value="1"/>
</dbReference>
<evidence type="ECO:0000313" key="25">
    <source>
        <dbReference type="Proteomes" id="UP000199403"/>
    </source>
</evidence>
<evidence type="ECO:0000256" key="9">
    <source>
        <dbReference type="ARBA" id="ARBA00022741"/>
    </source>
</evidence>
<dbReference type="InterPro" id="IPR003018">
    <property type="entry name" value="GAF"/>
</dbReference>
<dbReference type="SUPFAM" id="SSF55781">
    <property type="entry name" value="GAF domain-like"/>
    <property type="match status" value="1"/>
</dbReference>
<feature type="domain" description="PAS" evidence="22">
    <location>
        <begin position="166"/>
        <end position="236"/>
    </location>
</feature>
<evidence type="ECO:0000313" key="24">
    <source>
        <dbReference type="EMBL" id="SEI73752.1"/>
    </source>
</evidence>
<dbReference type="PROSITE" id="PS50046">
    <property type="entry name" value="PHYTOCHROME_2"/>
    <property type="match status" value="1"/>
</dbReference>
<keyword evidence="12" id="KW-1133">Transmembrane helix</keyword>
<keyword evidence="13" id="KW-0902">Two-component regulatory system</keyword>
<evidence type="ECO:0000256" key="14">
    <source>
        <dbReference type="ARBA" id="ARBA00023136"/>
    </source>
</evidence>
<comment type="catalytic activity">
    <reaction evidence="1">
        <text>ATP + protein L-histidine = ADP + protein N-phospho-L-histidine.</text>
        <dbReference type="EC" id="2.7.13.3"/>
    </reaction>
</comment>
<dbReference type="InterPro" id="IPR003594">
    <property type="entry name" value="HATPase_dom"/>
</dbReference>
<feature type="modified residue" description="4-aspartylphosphate" evidence="18">
    <location>
        <position position="1167"/>
    </location>
</feature>
<dbReference type="CDD" id="cd00082">
    <property type="entry name" value="HisKA"/>
    <property type="match status" value="1"/>
</dbReference>
<dbReference type="InterPro" id="IPR036097">
    <property type="entry name" value="HisK_dim/P_sf"/>
</dbReference>
<dbReference type="SUPFAM" id="SSF47226">
    <property type="entry name" value="Histidine-containing phosphotransfer domain, HPT domain"/>
    <property type="match status" value="1"/>
</dbReference>
<feature type="modified residue" description="4-aspartylphosphate" evidence="18">
    <location>
        <position position="1022"/>
    </location>
</feature>
<evidence type="ECO:0000256" key="17">
    <source>
        <dbReference type="PROSITE-ProRule" id="PRU00110"/>
    </source>
</evidence>
<keyword evidence="11" id="KW-0067">ATP-binding</keyword>
<dbReference type="Pfam" id="PF00512">
    <property type="entry name" value="HisKA"/>
    <property type="match status" value="1"/>
</dbReference>
<reference evidence="25" key="1">
    <citation type="submission" date="2016-10" db="EMBL/GenBank/DDBJ databases">
        <authorList>
            <person name="Varghese N."/>
            <person name="Submissions S."/>
        </authorList>
    </citation>
    <scope>NUCLEOTIDE SEQUENCE [LARGE SCALE GENOMIC DNA]</scope>
    <source>
        <strain evidence="25">IBRC-M 10761</strain>
    </source>
</reference>
<dbReference type="InterPro" id="IPR035965">
    <property type="entry name" value="PAS-like_dom_sf"/>
</dbReference>
<feature type="domain" description="Phytochrome chromophore attachment site" evidence="19">
    <location>
        <begin position="558"/>
        <end position="700"/>
    </location>
</feature>
<dbReference type="CDD" id="cd16922">
    <property type="entry name" value="HATPase_EvgS-ArcB-TorS-like"/>
    <property type="match status" value="1"/>
</dbReference>
<dbReference type="Proteomes" id="UP000199403">
    <property type="component" value="Unassembled WGS sequence"/>
</dbReference>
<name>A0A1H6TDA8_9BACT</name>
<dbReference type="InterPro" id="IPR036641">
    <property type="entry name" value="HPT_dom_sf"/>
</dbReference>
<dbReference type="CDD" id="cd17546">
    <property type="entry name" value="REC_hyHK_CKI1_RcsC-like"/>
    <property type="match status" value="1"/>
</dbReference>
<keyword evidence="25" id="KW-1185">Reference proteome</keyword>
<dbReference type="GO" id="GO:0005886">
    <property type="term" value="C:plasma membrane"/>
    <property type="evidence" value="ECO:0007669"/>
    <property type="project" value="UniProtKB-SubCell"/>
</dbReference>
<dbReference type="SMART" id="SM00065">
    <property type="entry name" value="GAF"/>
    <property type="match status" value="1"/>
</dbReference>
<dbReference type="SUPFAM" id="SSF55785">
    <property type="entry name" value="PYP-like sensor domain (PAS domain)"/>
    <property type="match status" value="3"/>
</dbReference>
<dbReference type="GO" id="GO:0000155">
    <property type="term" value="F:phosphorelay sensor kinase activity"/>
    <property type="evidence" value="ECO:0007669"/>
    <property type="project" value="InterPro"/>
</dbReference>
<dbReference type="InterPro" id="IPR005467">
    <property type="entry name" value="His_kinase_dom"/>
</dbReference>
<dbReference type="InterPro" id="IPR003661">
    <property type="entry name" value="HisK_dim/P_dom"/>
</dbReference>
<dbReference type="PROSITE" id="PS50109">
    <property type="entry name" value="HIS_KIN"/>
    <property type="match status" value="1"/>
</dbReference>
<dbReference type="InterPro" id="IPR000014">
    <property type="entry name" value="PAS"/>
</dbReference>
<dbReference type="PROSITE" id="PS50110">
    <property type="entry name" value="RESPONSE_REGULATORY"/>
    <property type="match status" value="2"/>
</dbReference>
<keyword evidence="10" id="KW-0418">Kinase</keyword>
<feature type="domain" description="Histidine kinase" evidence="20">
    <location>
        <begin position="734"/>
        <end position="956"/>
    </location>
</feature>
<feature type="domain" description="Response regulatory" evidence="21">
    <location>
        <begin position="972"/>
        <end position="1092"/>
    </location>
</feature>
<evidence type="ECO:0000256" key="10">
    <source>
        <dbReference type="ARBA" id="ARBA00022777"/>
    </source>
</evidence>
<dbReference type="PROSITE" id="PS50894">
    <property type="entry name" value="HPT"/>
    <property type="match status" value="1"/>
</dbReference>